<name>A0ABU8NCU7_9PSEU</name>
<feature type="transmembrane region" description="Helical" evidence="1">
    <location>
        <begin position="37"/>
        <end position="57"/>
    </location>
</feature>
<proteinExistence type="predicted"/>
<protein>
    <submittedName>
        <fullName evidence="2">Pr6Pr family membrane protein</fullName>
    </submittedName>
</protein>
<sequence length="170" mass="18960">MIQTLSYFTIQSNILVLIVAVTLVADPGRDGRIWRILRLDALLGIVITGLVFDLVLIDYVHPSGWQLVATIGFHYIAPWATLLGWLLFGPRPRIDRSTMAWAFLWPFAWIVYTFLRGALVGWYPYPFLDVAEIGYARSIASTAIILGVAVVLVLIFKAIDGAQARTASRP</sequence>
<feature type="transmembrane region" description="Helical" evidence="1">
    <location>
        <begin position="63"/>
        <end position="88"/>
    </location>
</feature>
<keyword evidence="1" id="KW-1133">Transmembrane helix</keyword>
<dbReference type="Proteomes" id="UP001370100">
    <property type="component" value="Unassembled WGS sequence"/>
</dbReference>
<evidence type="ECO:0000313" key="3">
    <source>
        <dbReference type="Proteomes" id="UP001370100"/>
    </source>
</evidence>
<accession>A0ABU8NCU7</accession>
<keyword evidence="1" id="KW-0472">Membrane</keyword>
<reference evidence="2 3" key="1">
    <citation type="submission" date="2024-03" db="EMBL/GenBank/DDBJ databases">
        <title>Actinomycetospora sp. OC33-EN06, a novel actinomycete isolated from wild orchid (Aerides multiflora).</title>
        <authorList>
            <person name="Suriyachadkun C."/>
        </authorList>
    </citation>
    <scope>NUCLEOTIDE SEQUENCE [LARGE SCALE GENOMIC DNA]</scope>
    <source>
        <strain evidence="2 3">OC33-EN06</strain>
    </source>
</reference>
<keyword evidence="3" id="KW-1185">Reference proteome</keyword>
<evidence type="ECO:0000313" key="2">
    <source>
        <dbReference type="EMBL" id="MEJ2889493.1"/>
    </source>
</evidence>
<dbReference type="EMBL" id="JBBEGL010000007">
    <property type="protein sequence ID" value="MEJ2889493.1"/>
    <property type="molecule type" value="Genomic_DNA"/>
</dbReference>
<keyword evidence="1" id="KW-0812">Transmembrane</keyword>
<dbReference type="NCBIfam" id="NF038065">
    <property type="entry name" value="Pr6Pr"/>
    <property type="match status" value="1"/>
</dbReference>
<dbReference type="InterPro" id="IPR049713">
    <property type="entry name" value="Pr6Pr-like"/>
</dbReference>
<feature type="transmembrane region" description="Helical" evidence="1">
    <location>
        <begin position="135"/>
        <end position="156"/>
    </location>
</feature>
<gene>
    <name evidence="2" type="ORF">WCD41_23740</name>
</gene>
<dbReference type="RefSeq" id="WP_337717117.1">
    <property type="nucleotide sequence ID" value="NZ_JBBEGL010000007.1"/>
</dbReference>
<comment type="caution">
    <text evidence="2">The sequence shown here is derived from an EMBL/GenBank/DDBJ whole genome shotgun (WGS) entry which is preliminary data.</text>
</comment>
<evidence type="ECO:0000256" key="1">
    <source>
        <dbReference type="SAM" id="Phobius"/>
    </source>
</evidence>
<feature type="transmembrane region" description="Helical" evidence="1">
    <location>
        <begin position="6"/>
        <end position="25"/>
    </location>
</feature>
<organism evidence="2 3">
    <name type="scientific">Actinomycetospora aeridis</name>
    <dbReference type="NCBI Taxonomy" id="3129231"/>
    <lineage>
        <taxon>Bacteria</taxon>
        <taxon>Bacillati</taxon>
        <taxon>Actinomycetota</taxon>
        <taxon>Actinomycetes</taxon>
        <taxon>Pseudonocardiales</taxon>
        <taxon>Pseudonocardiaceae</taxon>
        <taxon>Actinomycetospora</taxon>
    </lineage>
</organism>
<feature type="transmembrane region" description="Helical" evidence="1">
    <location>
        <begin position="100"/>
        <end position="123"/>
    </location>
</feature>